<dbReference type="Proteomes" id="UP000195437">
    <property type="component" value="Chromosome"/>
</dbReference>
<evidence type="ECO:0000313" key="1">
    <source>
        <dbReference type="EMBL" id="ARU63202.1"/>
    </source>
</evidence>
<sequence length="85" mass="9403">MGEDRCEERDGMVIEICETNETAKLVNQLRITFPDADVVVYSCLSRCAGCFLCYFAILDGVLIEAFSAEQLLHQIILGLQSAKGN</sequence>
<keyword evidence="2" id="KW-1185">Reference proteome</keyword>
<organism evidence="1 2">
    <name type="scientific">Tumebacillus avium</name>
    <dbReference type="NCBI Taxonomy" id="1903704"/>
    <lineage>
        <taxon>Bacteria</taxon>
        <taxon>Bacillati</taxon>
        <taxon>Bacillota</taxon>
        <taxon>Bacilli</taxon>
        <taxon>Bacillales</taxon>
        <taxon>Alicyclobacillaceae</taxon>
        <taxon>Tumebacillus</taxon>
    </lineage>
</organism>
<proteinExistence type="predicted"/>
<protein>
    <recommendedName>
        <fullName evidence="3">DUF1450 domain-containing protein</fullName>
    </recommendedName>
</protein>
<dbReference type="AlphaFoldDB" id="A0A1Y0IRD5"/>
<dbReference type="InterPro" id="IPR009910">
    <property type="entry name" value="DUF1450"/>
</dbReference>
<dbReference type="EMBL" id="CP021434">
    <property type="protein sequence ID" value="ARU63202.1"/>
    <property type="molecule type" value="Genomic_DNA"/>
</dbReference>
<name>A0A1Y0IRD5_9BACL</name>
<dbReference type="KEGG" id="tum:CBW65_21140"/>
<accession>A0A1Y0IRD5</accession>
<evidence type="ECO:0000313" key="2">
    <source>
        <dbReference type="Proteomes" id="UP000195437"/>
    </source>
</evidence>
<evidence type="ECO:0008006" key="3">
    <source>
        <dbReference type="Google" id="ProtNLM"/>
    </source>
</evidence>
<gene>
    <name evidence="1" type="ORF">CBW65_21140</name>
</gene>
<reference evidence="2" key="1">
    <citation type="submission" date="2017-05" db="EMBL/GenBank/DDBJ databases">
        <authorList>
            <person name="Sung H."/>
        </authorList>
    </citation>
    <scope>NUCLEOTIDE SEQUENCE [LARGE SCALE GENOMIC DNA]</scope>
    <source>
        <strain evidence="2">AR23208</strain>
    </source>
</reference>
<dbReference type="Pfam" id="PF07293">
    <property type="entry name" value="DUF1450"/>
    <property type="match status" value="1"/>
</dbReference>